<reference evidence="2" key="1">
    <citation type="submission" date="2021-01" db="EMBL/GenBank/DDBJ databases">
        <authorList>
            <person name="Corre E."/>
            <person name="Pelletier E."/>
            <person name="Niang G."/>
            <person name="Scheremetjew M."/>
            <person name="Finn R."/>
            <person name="Kale V."/>
            <person name="Holt S."/>
            <person name="Cochrane G."/>
            <person name="Meng A."/>
            <person name="Brown T."/>
            <person name="Cohen L."/>
        </authorList>
    </citation>
    <scope>NUCLEOTIDE SEQUENCE</scope>
    <source>
        <strain evidence="2">Isolate 1302-5</strain>
    </source>
</reference>
<gene>
    <name evidence="2" type="ORF">OAUR00152_LOCUS6099</name>
</gene>
<sequence length="102" mass="12072">MSELRAYRFEHSNTFIHRRSGDDSGWTPAHPQLARWVKRQRYQYKLMSEGKRSTTTEERIRELERAGFVWSVRTDQTNPARSNSRILSSVVVERLPSDISLY</sequence>
<dbReference type="Gene3D" id="6.10.140.530">
    <property type="match status" value="1"/>
</dbReference>
<evidence type="ECO:0000259" key="1">
    <source>
        <dbReference type="Pfam" id="PF03457"/>
    </source>
</evidence>
<organism evidence="2">
    <name type="scientific">Odontella aurita</name>
    <dbReference type="NCBI Taxonomy" id="265563"/>
    <lineage>
        <taxon>Eukaryota</taxon>
        <taxon>Sar</taxon>
        <taxon>Stramenopiles</taxon>
        <taxon>Ochrophyta</taxon>
        <taxon>Bacillariophyta</taxon>
        <taxon>Mediophyceae</taxon>
        <taxon>Biddulphiophycidae</taxon>
        <taxon>Eupodiscales</taxon>
        <taxon>Odontellaceae</taxon>
        <taxon>Odontella</taxon>
    </lineage>
</organism>
<evidence type="ECO:0000313" key="2">
    <source>
        <dbReference type="EMBL" id="CAE2215056.1"/>
    </source>
</evidence>
<dbReference type="PANTHER" id="PTHR33418">
    <property type="entry name" value="HELICASE-ASSOCIATED"/>
    <property type="match status" value="1"/>
</dbReference>
<dbReference type="PANTHER" id="PTHR33418:SF1">
    <property type="entry name" value="HELICASE-ASSOCIATED DOMAIN-CONTAINING PROTEIN"/>
    <property type="match status" value="1"/>
</dbReference>
<proteinExistence type="predicted"/>
<dbReference type="Pfam" id="PF03457">
    <property type="entry name" value="HA"/>
    <property type="match status" value="1"/>
</dbReference>
<dbReference type="EMBL" id="HBKQ01009130">
    <property type="protein sequence ID" value="CAE2215056.1"/>
    <property type="molecule type" value="Transcribed_RNA"/>
</dbReference>
<accession>A0A7S4I127</accession>
<name>A0A7S4I127_9STRA</name>
<dbReference type="InterPro" id="IPR005114">
    <property type="entry name" value="Helicase_assoc"/>
</dbReference>
<protein>
    <recommendedName>
        <fullName evidence="1">Helicase-associated domain-containing protein</fullName>
    </recommendedName>
</protein>
<dbReference type="AlphaFoldDB" id="A0A7S4I127"/>
<feature type="domain" description="Helicase-associated" evidence="1">
    <location>
        <begin position="2"/>
        <end position="68"/>
    </location>
</feature>